<feature type="binding site" description="covalent" evidence="4">
    <location>
        <position position="341"/>
    </location>
    <ligand>
        <name>heme c</name>
        <dbReference type="ChEBI" id="CHEBI:61717"/>
        <label>3</label>
    </ligand>
</feature>
<name>A0A0X8JL36_9BACT</name>
<keyword evidence="3 5" id="KW-0408">Iron</keyword>
<dbReference type="EMBL" id="CP014229">
    <property type="protein sequence ID" value="AMD90775.1"/>
    <property type="molecule type" value="Genomic_DNA"/>
</dbReference>
<evidence type="ECO:0000256" key="2">
    <source>
        <dbReference type="ARBA" id="ARBA00022723"/>
    </source>
</evidence>
<feature type="binding site" description="axial binding residue" evidence="5">
    <location>
        <position position="67"/>
    </location>
    <ligand>
        <name>heme c</name>
        <dbReference type="ChEBI" id="CHEBI:61717"/>
        <label>1</label>
    </ligand>
    <ligandPart>
        <name>Fe</name>
        <dbReference type="ChEBI" id="CHEBI:18248"/>
    </ligandPart>
</feature>
<dbReference type="STRING" id="44742.AXF13_11935"/>
<feature type="binding site" description="axial binding residue" evidence="5">
    <location>
        <position position="342"/>
    </location>
    <ligand>
        <name>heme c</name>
        <dbReference type="ChEBI" id="CHEBI:61717"/>
        <label>3</label>
    </ligand>
    <ligandPart>
        <name>Fe</name>
        <dbReference type="ChEBI" id="CHEBI:18248"/>
    </ligandPart>
</feature>
<feature type="domain" description="Cytochrome c" evidence="7">
    <location>
        <begin position="325"/>
        <end position="415"/>
    </location>
</feature>
<keyword evidence="6" id="KW-0472">Membrane</keyword>
<feature type="binding site" description="covalent" evidence="4">
    <location>
        <position position="63"/>
    </location>
    <ligand>
        <name>heme c</name>
        <dbReference type="ChEBI" id="CHEBI:61717"/>
        <label>1</label>
    </ligand>
</feature>
<evidence type="ECO:0000256" key="3">
    <source>
        <dbReference type="ARBA" id="ARBA00023004"/>
    </source>
</evidence>
<dbReference type="GO" id="GO:0016020">
    <property type="term" value="C:membrane"/>
    <property type="evidence" value="ECO:0007669"/>
    <property type="project" value="InterPro"/>
</dbReference>
<gene>
    <name evidence="8" type="ORF">AXF13_11935</name>
</gene>
<evidence type="ECO:0000313" key="8">
    <source>
        <dbReference type="EMBL" id="AMD90775.1"/>
    </source>
</evidence>
<keyword evidence="2 5" id="KW-0479">Metal-binding</keyword>
<sequence length="435" mass="46002">MKSHALRNSIFVVIAVVIVAALAVLFGLFRTSGVAPQAERALSPEQMKALIPRGRELALAGDCFGCHSLPQGPMGAGGLAIGTPFGTLYSTNITPDKQYGIGNYTRADFHRVMRDGIAPGNRNLYPAMPFVFTQLTTPDDIDALYAYNMSIPAMPVANKANTGAFVLPVRPFMNFWTLLNFPDRKLPRNEQRSAAWNRGAYLVEGLAHCGACHSPRNFMMGLEFSRALQGGEVDGVAVPAITAAALAKHGFDVPALSAYLATGIAPQGTAFDGMYTVTHFSTGAMEPEDVKAVATYLLTAKDGKLVPPSAPPAPLPQAVAPESGTPMAAGRLAYMASCAGCHGMNGQGIPNVGPAMKGNATLAMDDPQTLIKAVLNGIPTQIFKNGERMYAMPPFAHRMSDAEIAELVTWIRAEWGGQAVPVSAGQVSAQETAVK</sequence>
<feature type="transmembrane region" description="Helical" evidence="6">
    <location>
        <begin position="9"/>
        <end position="29"/>
    </location>
</feature>
<feature type="binding site" description="axial binding residue" evidence="5">
    <location>
        <position position="213"/>
    </location>
    <ligand>
        <name>heme c</name>
        <dbReference type="ChEBI" id="CHEBI:61717"/>
        <label>2</label>
    </ligand>
    <ligandPart>
        <name>Fe</name>
        <dbReference type="ChEBI" id="CHEBI:18248"/>
    </ligandPart>
</feature>
<dbReference type="Proteomes" id="UP000069241">
    <property type="component" value="Chromosome"/>
</dbReference>
<evidence type="ECO:0000256" key="5">
    <source>
        <dbReference type="PIRSR" id="PIRSR000018-51"/>
    </source>
</evidence>
<reference evidence="9" key="1">
    <citation type="submission" date="2016-02" db="EMBL/GenBank/DDBJ databases">
        <authorList>
            <person name="Holder M.E."/>
            <person name="Ajami N.J."/>
            <person name="Petrosino J.F."/>
        </authorList>
    </citation>
    <scope>NUCLEOTIDE SEQUENCE [LARGE SCALE GENOMIC DNA]</scope>
    <source>
        <strain evidence="9">CCUG 45958</strain>
    </source>
</reference>
<keyword evidence="6" id="KW-1133">Transmembrane helix</keyword>
<keyword evidence="1 4" id="KW-0349">Heme</keyword>
<accession>A0A0X8JL36</accession>
<dbReference type="KEGG" id="dfi:AXF13_11935"/>
<dbReference type="AlphaFoldDB" id="A0A0X8JL36"/>
<dbReference type="GO" id="GO:0009055">
    <property type="term" value="F:electron transfer activity"/>
    <property type="evidence" value="ECO:0007669"/>
    <property type="project" value="InterPro"/>
</dbReference>
<dbReference type="GO" id="GO:0020037">
    <property type="term" value="F:heme binding"/>
    <property type="evidence" value="ECO:0007669"/>
    <property type="project" value="InterPro"/>
</dbReference>
<feature type="domain" description="Cytochrome c" evidence="7">
    <location>
        <begin position="49"/>
        <end position="152"/>
    </location>
</feature>
<feature type="domain" description="Cytochrome c" evidence="7">
    <location>
        <begin position="194"/>
        <end position="301"/>
    </location>
</feature>
<feature type="binding site" description="covalent" evidence="4">
    <location>
        <position position="66"/>
    </location>
    <ligand>
        <name>heme c</name>
        <dbReference type="ChEBI" id="CHEBI:61717"/>
        <label>1</label>
    </ligand>
</feature>
<dbReference type="PANTHER" id="PTHR35008:SF4">
    <property type="entry name" value="BLL4482 PROTEIN"/>
    <property type="match status" value="1"/>
</dbReference>
<dbReference type="InterPro" id="IPR014353">
    <property type="entry name" value="Membr-bd_ADH_cyt_c"/>
</dbReference>
<dbReference type="InterPro" id="IPR036909">
    <property type="entry name" value="Cyt_c-like_dom_sf"/>
</dbReference>
<evidence type="ECO:0000256" key="4">
    <source>
        <dbReference type="PIRSR" id="PIRSR000018-50"/>
    </source>
</evidence>
<comment type="cofactor">
    <cofactor evidence="4">
        <name>heme c</name>
        <dbReference type="ChEBI" id="CHEBI:61717"/>
    </cofactor>
    <text evidence="4">Binds 3 heme c groups covalently per subunit.</text>
</comment>
<dbReference type="PANTHER" id="PTHR35008">
    <property type="entry name" value="BLL4482 PROTEIN-RELATED"/>
    <property type="match status" value="1"/>
</dbReference>
<dbReference type="Gene3D" id="1.10.760.10">
    <property type="entry name" value="Cytochrome c-like domain"/>
    <property type="match status" value="3"/>
</dbReference>
<evidence type="ECO:0000256" key="6">
    <source>
        <dbReference type="SAM" id="Phobius"/>
    </source>
</evidence>
<protein>
    <submittedName>
        <fullName evidence="8">Dehydrogenase</fullName>
    </submittedName>
</protein>
<dbReference type="GO" id="GO:0005506">
    <property type="term" value="F:iron ion binding"/>
    <property type="evidence" value="ECO:0007669"/>
    <property type="project" value="InterPro"/>
</dbReference>
<dbReference type="Pfam" id="PF00034">
    <property type="entry name" value="Cytochrom_C"/>
    <property type="match status" value="1"/>
</dbReference>
<feature type="binding site" description="covalent" evidence="4">
    <location>
        <position position="338"/>
    </location>
    <ligand>
        <name>heme c</name>
        <dbReference type="ChEBI" id="CHEBI:61717"/>
        <label>3</label>
    </ligand>
</feature>
<dbReference type="RefSeq" id="WP_062253527.1">
    <property type="nucleotide sequence ID" value="NZ_CP014229.1"/>
</dbReference>
<dbReference type="SUPFAM" id="SSF46626">
    <property type="entry name" value="Cytochrome c"/>
    <property type="match status" value="3"/>
</dbReference>
<evidence type="ECO:0000313" key="9">
    <source>
        <dbReference type="Proteomes" id="UP000069241"/>
    </source>
</evidence>
<proteinExistence type="predicted"/>
<evidence type="ECO:0000259" key="7">
    <source>
        <dbReference type="PROSITE" id="PS51007"/>
    </source>
</evidence>
<feature type="binding site" description="covalent" evidence="4">
    <location>
        <position position="212"/>
    </location>
    <ligand>
        <name>heme c</name>
        <dbReference type="ChEBI" id="CHEBI:61717"/>
        <label>2</label>
    </ligand>
</feature>
<evidence type="ECO:0000256" key="1">
    <source>
        <dbReference type="ARBA" id="ARBA00022617"/>
    </source>
</evidence>
<dbReference type="PROSITE" id="PS51007">
    <property type="entry name" value="CYTC"/>
    <property type="match status" value="3"/>
</dbReference>
<keyword evidence="9" id="KW-1185">Reference proteome</keyword>
<dbReference type="InterPro" id="IPR009056">
    <property type="entry name" value="Cyt_c-like_dom"/>
</dbReference>
<feature type="binding site" description="covalent" evidence="4">
    <location>
        <position position="209"/>
    </location>
    <ligand>
        <name>heme c</name>
        <dbReference type="ChEBI" id="CHEBI:61717"/>
        <label>2</label>
    </ligand>
</feature>
<organism evidence="8 9">
    <name type="scientific">Desulfovibrio fairfieldensis</name>
    <dbReference type="NCBI Taxonomy" id="44742"/>
    <lineage>
        <taxon>Bacteria</taxon>
        <taxon>Pseudomonadati</taxon>
        <taxon>Thermodesulfobacteriota</taxon>
        <taxon>Desulfovibrionia</taxon>
        <taxon>Desulfovibrionales</taxon>
        <taxon>Desulfovibrionaceae</taxon>
        <taxon>Desulfovibrio</taxon>
    </lineage>
</organism>
<dbReference type="GO" id="GO:0016614">
    <property type="term" value="F:oxidoreductase activity, acting on CH-OH group of donors"/>
    <property type="evidence" value="ECO:0007669"/>
    <property type="project" value="InterPro"/>
</dbReference>
<dbReference type="InterPro" id="IPR051459">
    <property type="entry name" value="Cytochrome_c-type_DH"/>
</dbReference>
<keyword evidence="6" id="KW-0812">Transmembrane</keyword>
<dbReference type="PIRSF" id="PIRSF000018">
    <property type="entry name" value="Mb_ADH_cyt_c"/>
    <property type="match status" value="1"/>
</dbReference>